<dbReference type="Gene3D" id="3.10.180.10">
    <property type="entry name" value="2,3-Dihydroxybiphenyl 1,2-Dioxygenase, domain 1"/>
    <property type="match status" value="1"/>
</dbReference>
<name>A0A7X3IN18_9BACL</name>
<protein>
    <recommendedName>
        <fullName evidence="3">Extradiol dioxygenase</fullName>
    </recommendedName>
</protein>
<dbReference type="PANTHER" id="PTHR36503">
    <property type="entry name" value="BLR2520 PROTEIN"/>
    <property type="match status" value="1"/>
</dbReference>
<comment type="caution">
    <text evidence="1">The sequence shown here is derived from an EMBL/GenBank/DDBJ whole genome shotgun (WGS) entry which is preliminary data.</text>
</comment>
<dbReference type="RefSeq" id="WP_160500557.1">
    <property type="nucleotide sequence ID" value="NZ_WUBI01000005.1"/>
</dbReference>
<gene>
    <name evidence="1" type="ORF">GRF59_25525</name>
</gene>
<evidence type="ECO:0000313" key="1">
    <source>
        <dbReference type="EMBL" id="MWV46977.1"/>
    </source>
</evidence>
<accession>A0A7X3IN18</accession>
<keyword evidence="2" id="KW-1185">Reference proteome</keyword>
<evidence type="ECO:0000313" key="2">
    <source>
        <dbReference type="Proteomes" id="UP000460318"/>
    </source>
</evidence>
<proteinExistence type="predicted"/>
<evidence type="ECO:0008006" key="3">
    <source>
        <dbReference type="Google" id="ProtNLM"/>
    </source>
</evidence>
<dbReference type="Proteomes" id="UP000460318">
    <property type="component" value="Unassembled WGS sequence"/>
</dbReference>
<dbReference type="InterPro" id="IPR029068">
    <property type="entry name" value="Glyas_Bleomycin-R_OHBP_Dase"/>
</dbReference>
<dbReference type="AlphaFoldDB" id="A0A7X3IN18"/>
<dbReference type="SUPFAM" id="SSF54593">
    <property type="entry name" value="Glyoxalase/Bleomycin resistance protein/Dihydroxybiphenyl dioxygenase"/>
    <property type="match status" value="1"/>
</dbReference>
<dbReference type="EMBL" id="WUBI01000005">
    <property type="protein sequence ID" value="MWV46977.1"/>
    <property type="molecule type" value="Genomic_DNA"/>
</dbReference>
<reference evidence="1 2" key="1">
    <citation type="submission" date="2019-12" db="EMBL/GenBank/DDBJ databases">
        <title>Paenibacillus sp. nov., an endophytic bacterium isolated from the stem of Dendrobium.</title>
        <authorList>
            <person name="Zhao R."/>
        </authorList>
    </citation>
    <scope>NUCLEOTIDE SEQUENCE [LARGE SCALE GENOMIC DNA]</scope>
    <source>
        <strain evidence="1 2">HJL G12</strain>
    </source>
</reference>
<sequence>MLSVDAASPEEVDELLEKVVLAGGTVFGKPENKNGMYGAGFADLDGHRWNVLYMDFSKMQ</sequence>
<dbReference type="PANTHER" id="PTHR36503:SF2">
    <property type="entry name" value="BLR2408 PROTEIN"/>
    <property type="match status" value="1"/>
</dbReference>
<organism evidence="1 2">
    <name type="scientific">Paenibacillus dendrobii</name>
    <dbReference type="NCBI Taxonomy" id="2691084"/>
    <lineage>
        <taxon>Bacteria</taxon>
        <taxon>Bacillati</taxon>
        <taxon>Bacillota</taxon>
        <taxon>Bacilli</taxon>
        <taxon>Bacillales</taxon>
        <taxon>Paenibacillaceae</taxon>
        <taxon>Paenibacillus</taxon>
    </lineage>
</organism>